<accession>A0A7S1B8V0</accession>
<evidence type="ECO:0000256" key="8">
    <source>
        <dbReference type="SAM" id="MobiDB-lite"/>
    </source>
</evidence>
<evidence type="ECO:0008006" key="14">
    <source>
        <dbReference type="Google" id="ProtNLM"/>
    </source>
</evidence>
<evidence type="ECO:0000256" key="5">
    <source>
        <dbReference type="ARBA" id="ARBA00022989"/>
    </source>
</evidence>
<proteinExistence type="inferred from homology"/>
<dbReference type="GO" id="GO:0005227">
    <property type="term" value="F:calcium-activated cation channel activity"/>
    <property type="evidence" value="ECO:0007669"/>
    <property type="project" value="InterPro"/>
</dbReference>
<evidence type="ECO:0000259" key="12">
    <source>
        <dbReference type="Pfam" id="PF14703"/>
    </source>
</evidence>
<feature type="transmembrane region" description="Helical" evidence="9">
    <location>
        <begin position="42"/>
        <end position="62"/>
    </location>
</feature>
<evidence type="ECO:0000256" key="7">
    <source>
        <dbReference type="SAM" id="Coils"/>
    </source>
</evidence>
<dbReference type="Pfam" id="PF14703">
    <property type="entry name" value="PHM7_cyt"/>
    <property type="match status" value="1"/>
</dbReference>
<feature type="domain" description="CSC1/OSCA1-like cytosolic" evidence="12">
    <location>
        <begin position="357"/>
        <end position="468"/>
    </location>
</feature>
<keyword evidence="7" id="KW-0175">Coiled coil</keyword>
<feature type="transmembrane region" description="Helical" evidence="9">
    <location>
        <begin position="257"/>
        <end position="278"/>
    </location>
</feature>
<feature type="domain" description="CSC1/OSCA1-like N-terminal transmembrane" evidence="11">
    <location>
        <begin position="184"/>
        <end position="332"/>
    </location>
</feature>
<evidence type="ECO:0000313" key="13">
    <source>
        <dbReference type="EMBL" id="CAD8878733.1"/>
    </source>
</evidence>
<feature type="coiled-coil region" evidence="7">
    <location>
        <begin position="452"/>
        <end position="486"/>
    </location>
</feature>
<feature type="transmembrane region" description="Helical" evidence="9">
    <location>
        <begin position="897"/>
        <end position="927"/>
    </location>
</feature>
<evidence type="ECO:0000256" key="9">
    <source>
        <dbReference type="SAM" id="Phobius"/>
    </source>
</evidence>
<evidence type="ECO:0000259" key="10">
    <source>
        <dbReference type="Pfam" id="PF02714"/>
    </source>
</evidence>
<dbReference type="InterPro" id="IPR032880">
    <property type="entry name" value="CSC1/OSCA1-like_N"/>
</dbReference>
<dbReference type="GO" id="GO:0005886">
    <property type="term" value="C:plasma membrane"/>
    <property type="evidence" value="ECO:0007669"/>
    <property type="project" value="TreeGrafter"/>
</dbReference>
<protein>
    <recommendedName>
        <fullName evidence="14">CSC1/OSCA1-like 7TM region domain-containing protein</fullName>
    </recommendedName>
</protein>
<feature type="region of interest" description="Disordered" evidence="8">
    <location>
        <begin position="1099"/>
        <end position="1136"/>
    </location>
</feature>
<keyword evidence="5 9" id="KW-1133">Transmembrane helix</keyword>
<gene>
    <name evidence="13" type="ORF">CHYS00102_LOCUS5917</name>
</gene>
<sequence length="1196" mass="136148">MKAAGENYSTHSHPLHLDDSCPVPTDVEAPFPIRRHRRRRPFFIALLITFLLPSETLANGTVPDPSNDRFDRSGFFGSSRTVPPVLTFDPTTIEWVVRIHEFRRRIFLLTVEPVIQTLLGPPVDEVTHRRQLEERERRRRATEENDAVAVPRRLGLLPDYLTNKITRDTSMSFATLAMLYALLSCLLFTFLSCFYHNQKTSPLFISPRRHRLPKLVPPPLPVDGPFRWISVCALMSDEEIINRVGYDALIFLRFHRLALRCIIKMSVFSFFVILPLNFTGGENNTDSNVKEYMGKLFFTDFMKFTMAYVSFGSPRLWVHCVAAYLLTGIVVRELLVEYNAFNNIRHRYLLSRESHLRTVLVTNIPRHMRAPSKITNYFKHVYPEAVKSVTVCQNLIKLEYLVKKRKTVISKIERELLKLCLQEKRKLVGLNIFERLAQIFCTTFVCQWLNCIDSAHERLANQYERLEEFNRDIRNEMKRRQKVMRKLDRMEAGPGSSDIDYILASPFIGEPLPCGRPEEKVMCHAAALPPCVGAPRNPDGSLATPRRAFDYNTVNERKHVSDPSEASLDVAAFPPGESNGQKAPSFPRARSALQRYSRLVRGKVSAAVWPLSIMDSQRLEFNGQETLENHTNEVCDKAFIVMRTFTASTIAIQSMHSSKPGSMRVQTAPEPRDILWDNIYVSKGAKRTRRYLADIFVHVLIFFYIVPVALVSMVLSEQALVAFSPRLEQLDQASAFFASSIAMVQPLSLVAIQQILPPLFMQVYKAEGILSFSEVQMKVFSRYFLFQVINVFLVTAIAGSIFDTMAIIISRPEIALELLGASLPKMASFFITYVTMKTFLGLGVELVRIMSLLQGTVRSLLCPRATLREKRSVMVGMRAIDDPGWFPFHKILAQDMLVIVIAVVYAVLAPLVLIPCALFCLFSRLLWTHHHLYVYESVFETGGMFWPKIFRRFVFGLIIAQATIAGQLIVKNAKHEAYAVIALMGLTYGFLRSTRARYDNTSSTLPLEVATVMDISVSQEEERRKWKNTKEQIAYDADGLTGRKAYGQLVNTPYPSWGTGKHTVQFTANPDSEKLDGDDHLVGDYDPFEDAYIQPSLRANPHARPEQPFPPEQLGKETGSFQEEEEGRGKSATVRMRGCNEKDRDYFDKWWADQILISGEQQMWNIITGEESGTLLIGRNASPGMSTTHLNSKQFC</sequence>
<keyword evidence="6 9" id="KW-0472">Membrane</keyword>
<dbReference type="PANTHER" id="PTHR13018:SF5">
    <property type="entry name" value="RE44586P"/>
    <property type="match status" value="1"/>
</dbReference>
<keyword evidence="3" id="KW-0813">Transport</keyword>
<dbReference type="InterPro" id="IPR003864">
    <property type="entry name" value="CSC1/OSCA1-like_7TM"/>
</dbReference>
<feature type="transmembrane region" description="Helical" evidence="9">
    <location>
        <begin position="977"/>
        <end position="994"/>
    </location>
</feature>
<feature type="transmembrane region" description="Helical" evidence="9">
    <location>
        <begin position="949"/>
        <end position="970"/>
    </location>
</feature>
<feature type="transmembrane region" description="Helical" evidence="9">
    <location>
        <begin position="691"/>
        <end position="715"/>
    </location>
</feature>
<comment type="similarity">
    <text evidence="2">Belongs to the CSC1 (TC 1.A.17) family.</text>
</comment>
<dbReference type="Pfam" id="PF13967">
    <property type="entry name" value="RSN1_TM"/>
    <property type="match status" value="1"/>
</dbReference>
<feature type="transmembrane region" description="Helical" evidence="9">
    <location>
        <begin position="316"/>
        <end position="335"/>
    </location>
</feature>
<organism evidence="13">
    <name type="scientific">Corethron hystrix</name>
    <dbReference type="NCBI Taxonomy" id="216773"/>
    <lineage>
        <taxon>Eukaryota</taxon>
        <taxon>Sar</taxon>
        <taxon>Stramenopiles</taxon>
        <taxon>Ochrophyta</taxon>
        <taxon>Bacillariophyta</taxon>
        <taxon>Coscinodiscophyceae</taxon>
        <taxon>Corethrophycidae</taxon>
        <taxon>Corethrales</taxon>
        <taxon>Corethraceae</taxon>
        <taxon>Corethron</taxon>
    </lineage>
</organism>
<evidence type="ECO:0000256" key="2">
    <source>
        <dbReference type="ARBA" id="ARBA00007779"/>
    </source>
</evidence>
<dbReference type="PANTHER" id="PTHR13018">
    <property type="entry name" value="PROBABLE MEMBRANE PROTEIN DUF221-RELATED"/>
    <property type="match status" value="1"/>
</dbReference>
<feature type="transmembrane region" description="Helical" evidence="9">
    <location>
        <begin position="783"/>
        <end position="809"/>
    </location>
</feature>
<dbReference type="Pfam" id="PF02714">
    <property type="entry name" value="RSN1_7TM"/>
    <property type="match status" value="1"/>
</dbReference>
<dbReference type="AlphaFoldDB" id="A0A7S1B8V0"/>
<evidence type="ECO:0000259" key="11">
    <source>
        <dbReference type="Pfam" id="PF13967"/>
    </source>
</evidence>
<feature type="transmembrane region" description="Helical" evidence="9">
    <location>
        <begin position="173"/>
        <end position="195"/>
    </location>
</feature>
<reference evidence="13" key="1">
    <citation type="submission" date="2021-01" db="EMBL/GenBank/DDBJ databases">
        <authorList>
            <person name="Corre E."/>
            <person name="Pelletier E."/>
            <person name="Niang G."/>
            <person name="Scheremetjew M."/>
            <person name="Finn R."/>
            <person name="Kale V."/>
            <person name="Holt S."/>
            <person name="Cochrane G."/>
            <person name="Meng A."/>
            <person name="Brown T."/>
            <person name="Cohen L."/>
        </authorList>
    </citation>
    <scope>NUCLEOTIDE SEQUENCE</scope>
    <source>
        <strain evidence="13">308</strain>
    </source>
</reference>
<evidence type="ECO:0000256" key="3">
    <source>
        <dbReference type="ARBA" id="ARBA00022448"/>
    </source>
</evidence>
<keyword evidence="4 9" id="KW-0812">Transmembrane</keyword>
<evidence type="ECO:0000256" key="1">
    <source>
        <dbReference type="ARBA" id="ARBA00004141"/>
    </source>
</evidence>
<evidence type="ECO:0000256" key="6">
    <source>
        <dbReference type="ARBA" id="ARBA00023136"/>
    </source>
</evidence>
<comment type="subcellular location">
    <subcellularLocation>
        <location evidence="1">Membrane</location>
        <topology evidence="1">Multi-pass membrane protein</topology>
    </subcellularLocation>
</comment>
<dbReference type="EMBL" id="HBFR01008197">
    <property type="protein sequence ID" value="CAD8878733.1"/>
    <property type="molecule type" value="Transcribed_RNA"/>
</dbReference>
<feature type="domain" description="CSC1/OSCA1-like 7TM region" evidence="10">
    <location>
        <begin position="689"/>
        <end position="966"/>
    </location>
</feature>
<dbReference type="InterPro" id="IPR027815">
    <property type="entry name" value="CSC1/OSCA1-like_cyt"/>
</dbReference>
<dbReference type="InterPro" id="IPR045122">
    <property type="entry name" value="Csc1-like"/>
</dbReference>
<name>A0A7S1B8V0_9STRA</name>
<evidence type="ECO:0000256" key="4">
    <source>
        <dbReference type="ARBA" id="ARBA00022692"/>
    </source>
</evidence>